<feature type="chain" id="PRO_5029736896" evidence="1">
    <location>
        <begin position="27"/>
        <end position="229"/>
    </location>
</feature>
<dbReference type="EMBL" id="WRXN01000004">
    <property type="protein sequence ID" value="MVT08993.1"/>
    <property type="molecule type" value="Genomic_DNA"/>
</dbReference>
<keyword evidence="3" id="KW-1185">Reference proteome</keyword>
<accession>A0A7K1U3Q7</accession>
<dbReference type="AlphaFoldDB" id="A0A7K1U3Q7"/>
<name>A0A7K1U3Q7_9BACT</name>
<evidence type="ECO:0000313" key="2">
    <source>
        <dbReference type="EMBL" id="MVT08993.1"/>
    </source>
</evidence>
<dbReference type="Proteomes" id="UP000461730">
    <property type="component" value="Unassembled WGS sequence"/>
</dbReference>
<proteinExistence type="predicted"/>
<keyword evidence="1" id="KW-0732">Signal</keyword>
<reference evidence="2 3" key="1">
    <citation type="submission" date="2019-12" db="EMBL/GenBank/DDBJ databases">
        <title>Chitinophaga sp. strain ysch24 (GDMCC 1.1355), whole genome shotgun sequence.</title>
        <authorList>
            <person name="Zhang X."/>
        </authorList>
    </citation>
    <scope>NUCLEOTIDE SEQUENCE [LARGE SCALE GENOMIC DNA]</scope>
    <source>
        <strain evidence="3">ysch24</strain>
    </source>
</reference>
<dbReference type="PANTHER" id="PTHR33321:SF12">
    <property type="entry name" value="PLANT BASIC SECRETORY PROTEIN (BSP) FAMILY PROTEIN"/>
    <property type="match status" value="1"/>
</dbReference>
<dbReference type="InterPro" id="IPR007541">
    <property type="entry name" value="Uncharacterised_BSP"/>
</dbReference>
<organism evidence="2 3">
    <name type="scientific">Chitinophaga tropicalis</name>
    <dbReference type="NCBI Taxonomy" id="2683588"/>
    <lineage>
        <taxon>Bacteria</taxon>
        <taxon>Pseudomonadati</taxon>
        <taxon>Bacteroidota</taxon>
        <taxon>Chitinophagia</taxon>
        <taxon>Chitinophagales</taxon>
        <taxon>Chitinophagaceae</taxon>
        <taxon>Chitinophaga</taxon>
    </lineage>
</organism>
<evidence type="ECO:0000256" key="1">
    <source>
        <dbReference type="SAM" id="SignalP"/>
    </source>
</evidence>
<evidence type="ECO:0000313" key="3">
    <source>
        <dbReference type="Proteomes" id="UP000461730"/>
    </source>
</evidence>
<dbReference type="Pfam" id="PF04450">
    <property type="entry name" value="BSP"/>
    <property type="match status" value="1"/>
</dbReference>
<gene>
    <name evidence="2" type="ORF">GO493_12035</name>
</gene>
<comment type="caution">
    <text evidence="2">The sequence shown here is derived from an EMBL/GenBank/DDBJ whole genome shotgun (WGS) entry which is preliminary data.</text>
</comment>
<protein>
    <submittedName>
        <fullName evidence="2">Secretory protein</fullName>
    </submittedName>
</protein>
<dbReference type="RefSeq" id="WP_157306409.1">
    <property type="nucleotide sequence ID" value="NZ_WRXN01000004.1"/>
</dbReference>
<feature type="signal peptide" evidence="1">
    <location>
        <begin position="1"/>
        <end position="26"/>
    </location>
</feature>
<sequence length="229" mass="26205">MVHSTQGLKRAAGLLCLSLCTLPALSQVQHETIIREGYTLEYTNKSTTFDTAVGRRLINTFFQVYPAEAKRFNRNTARKVSFVIDPGYDGVAATSGGVIVFNPEWFRQHPDDIDVVTHEAMHVVQAYPGDAGPWWLTEGIADYVRYVFGVDNASANWKLPAYNEKQHYTQSYRITARFFLWLEKKKRKDIIDKLDVAMRSRTYTDAIWKKLTGKTVDELWAEYAAQPEV</sequence>
<dbReference type="PANTHER" id="PTHR33321">
    <property type="match status" value="1"/>
</dbReference>